<dbReference type="EMBL" id="VSRR010000147">
    <property type="protein sequence ID" value="MPC11141.1"/>
    <property type="molecule type" value="Genomic_DNA"/>
</dbReference>
<evidence type="ECO:0000256" key="2">
    <source>
        <dbReference type="SAM" id="SignalP"/>
    </source>
</evidence>
<dbReference type="OrthoDB" id="7458135at2759"/>
<organism evidence="3 4">
    <name type="scientific">Portunus trituberculatus</name>
    <name type="common">Swimming crab</name>
    <name type="synonym">Neptunus trituberculatus</name>
    <dbReference type="NCBI Taxonomy" id="210409"/>
    <lineage>
        <taxon>Eukaryota</taxon>
        <taxon>Metazoa</taxon>
        <taxon>Ecdysozoa</taxon>
        <taxon>Arthropoda</taxon>
        <taxon>Crustacea</taxon>
        <taxon>Multicrustacea</taxon>
        <taxon>Malacostraca</taxon>
        <taxon>Eumalacostraca</taxon>
        <taxon>Eucarida</taxon>
        <taxon>Decapoda</taxon>
        <taxon>Pleocyemata</taxon>
        <taxon>Brachyura</taxon>
        <taxon>Eubrachyura</taxon>
        <taxon>Portunoidea</taxon>
        <taxon>Portunidae</taxon>
        <taxon>Portuninae</taxon>
        <taxon>Portunus</taxon>
    </lineage>
</organism>
<evidence type="ECO:0000313" key="3">
    <source>
        <dbReference type="EMBL" id="MPC11141.1"/>
    </source>
</evidence>
<keyword evidence="4" id="KW-1185">Reference proteome</keyword>
<feature type="region of interest" description="Disordered" evidence="1">
    <location>
        <begin position="192"/>
        <end position="217"/>
    </location>
</feature>
<feature type="signal peptide" evidence="2">
    <location>
        <begin position="1"/>
        <end position="22"/>
    </location>
</feature>
<feature type="compositionally biased region" description="Basic and acidic residues" evidence="1">
    <location>
        <begin position="42"/>
        <end position="55"/>
    </location>
</feature>
<evidence type="ECO:0000313" key="4">
    <source>
        <dbReference type="Proteomes" id="UP000324222"/>
    </source>
</evidence>
<feature type="compositionally biased region" description="Gly residues" evidence="1">
    <location>
        <begin position="202"/>
        <end position="217"/>
    </location>
</feature>
<feature type="chain" id="PRO_5022714791" evidence="2">
    <location>
        <begin position="23"/>
        <end position="217"/>
    </location>
</feature>
<feature type="region of interest" description="Disordered" evidence="1">
    <location>
        <begin position="38"/>
        <end position="67"/>
    </location>
</feature>
<evidence type="ECO:0000256" key="1">
    <source>
        <dbReference type="SAM" id="MobiDB-lite"/>
    </source>
</evidence>
<dbReference type="Proteomes" id="UP000324222">
    <property type="component" value="Unassembled WGS sequence"/>
</dbReference>
<proteinExistence type="predicted"/>
<dbReference type="AlphaFoldDB" id="A0A5B7CQQ7"/>
<comment type="caution">
    <text evidence="3">The sequence shown here is derived from an EMBL/GenBank/DDBJ whole genome shotgun (WGS) entry which is preliminary data.</text>
</comment>
<protein>
    <submittedName>
        <fullName evidence="3">Uncharacterized protein</fullName>
    </submittedName>
</protein>
<sequence>MSPVLWSTGRFCLCSDLALIEALWKQDVDLGVPREVYEDDGTESHTDSPSKDKDHGKKPKSNTTIDEKPEDNLWLQLNFTVDSETDTRHRVHLLSSQWSLVWDGEDNGCVEERLMVRQCGEGRAGGTMWIHSIENSLMLGVWVMVGDKGREGRGGARAGREGEWGGEDILLAETITLMLVFPSLRAALTKQKSPVDSAVQHRGGGGGGSGGGAEVVR</sequence>
<gene>
    <name evidence="3" type="ORF">E2C01_003800</name>
</gene>
<name>A0A5B7CQQ7_PORTR</name>
<keyword evidence="2" id="KW-0732">Signal</keyword>
<accession>A0A5B7CQQ7</accession>
<reference evidence="3 4" key="1">
    <citation type="submission" date="2019-05" db="EMBL/GenBank/DDBJ databases">
        <title>Another draft genome of Portunus trituberculatus and its Hox gene families provides insights of decapod evolution.</title>
        <authorList>
            <person name="Jeong J.-H."/>
            <person name="Song I."/>
            <person name="Kim S."/>
            <person name="Choi T."/>
            <person name="Kim D."/>
            <person name="Ryu S."/>
            <person name="Kim W."/>
        </authorList>
    </citation>
    <scope>NUCLEOTIDE SEQUENCE [LARGE SCALE GENOMIC DNA]</scope>
    <source>
        <tissue evidence="3">Muscle</tissue>
    </source>
</reference>